<evidence type="ECO:0000256" key="3">
    <source>
        <dbReference type="ARBA" id="ARBA00022729"/>
    </source>
</evidence>
<dbReference type="Proteomes" id="UP000263993">
    <property type="component" value="Unassembled WGS sequence"/>
</dbReference>
<keyword evidence="3" id="KW-0732">Signal</keyword>
<gene>
    <name evidence="5" type="ORF">DXH78_15775</name>
</gene>
<dbReference type="SUPFAM" id="SSF53850">
    <property type="entry name" value="Periplasmic binding protein-like II"/>
    <property type="match status" value="1"/>
</dbReference>
<dbReference type="OrthoDB" id="8135527at2"/>
<dbReference type="PANTHER" id="PTHR30024">
    <property type="entry name" value="ALIPHATIC SULFONATES-BINDING PROTEIN-RELATED"/>
    <property type="match status" value="1"/>
</dbReference>
<reference evidence="6" key="1">
    <citation type="submission" date="2018-08" db="EMBL/GenBank/DDBJ databases">
        <authorList>
            <person name="Kim S.-J."/>
            <person name="Jung G.-Y."/>
        </authorList>
    </citation>
    <scope>NUCLEOTIDE SEQUENCE [LARGE SCALE GENOMIC DNA]</scope>
    <source>
        <strain evidence="6">GY_H</strain>
    </source>
</reference>
<dbReference type="Gene3D" id="3.40.190.10">
    <property type="entry name" value="Periplasmic binding protein-like II"/>
    <property type="match status" value="2"/>
</dbReference>
<dbReference type="AlphaFoldDB" id="A0A371B3M0"/>
<evidence type="ECO:0000256" key="1">
    <source>
        <dbReference type="ARBA" id="ARBA00004418"/>
    </source>
</evidence>
<dbReference type="PANTHER" id="PTHR30024:SF47">
    <property type="entry name" value="TAURINE-BINDING PERIPLASMIC PROTEIN"/>
    <property type="match status" value="1"/>
</dbReference>
<evidence type="ECO:0000259" key="4">
    <source>
        <dbReference type="Pfam" id="PF09084"/>
    </source>
</evidence>
<dbReference type="InterPro" id="IPR015168">
    <property type="entry name" value="SsuA/THI5"/>
</dbReference>
<evidence type="ECO:0000256" key="2">
    <source>
        <dbReference type="ARBA" id="ARBA00010742"/>
    </source>
</evidence>
<proteinExistence type="inferred from homology"/>
<organism evidence="5 6">
    <name type="scientific">Undibacter mobilis</name>
    <dbReference type="NCBI Taxonomy" id="2292256"/>
    <lineage>
        <taxon>Bacteria</taxon>
        <taxon>Pseudomonadati</taxon>
        <taxon>Pseudomonadota</taxon>
        <taxon>Alphaproteobacteria</taxon>
        <taxon>Hyphomicrobiales</taxon>
        <taxon>Nitrobacteraceae</taxon>
        <taxon>Undibacter</taxon>
    </lineage>
</organism>
<dbReference type="EMBL" id="QRGO01000002">
    <property type="protein sequence ID" value="RDV02061.1"/>
    <property type="molecule type" value="Genomic_DNA"/>
</dbReference>
<feature type="domain" description="SsuA/THI5-like" evidence="4">
    <location>
        <begin position="61"/>
        <end position="260"/>
    </location>
</feature>
<keyword evidence="6" id="KW-1185">Reference proteome</keyword>
<comment type="similarity">
    <text evidence="2">Belongs to the bacterial solute-binding protein SsuA/TauA family.</text>
</comment>
<protein>
    <submittedName>
        <fullName evidence="5">ABC transporter substrate-binding protein</fullName>
    </submittedName>
</protein>
<name>A0A371B3M0_9BRAD</name>
<comment type="subcellular location">
    <subcellularLocation>
        <location evidence="1">Periplasm</location>
    </subcellularLocation>
</comment>
<evidence type="ECO:0000313" key="5">
    <source>
        <dbReference type="EMBL" id="RDV02061.1"/>
    </source>
</evidence>
<sequence>MDKQLNTIGGQMTSYASRLMKSATAAVFIFAASVIVLGTQHANAQTKVVFGYVSDGALQWPEYVAIEKGWFKENNIDIEMLAVGGGAAQQLAAGALNLSASGFPDYVRATEQGAAIKIVLNGVNMPPYDVYAKPTIKSLPELKGKLVSIGGNKDITLTYVTAAMAAVGMKPTDVDYIYAKSTTARFAALMSGGVDAAILYPPTNFKAAAAGFNKVATISDHVKDIPFIVYGANLDWAKKNGEALRNYMKTYSRALTWLYDKKNKDEAVKILMKHGKVTQQDANDTYDYFIGIAAYSKDGLINDASWKKMADTLIEFGDLPSPAPAITKFVDDSYVKAGWGK</sequence>
<dbReference type="GO" id="GO:0042597">
    <property type="term" value="C:periplasmic space"/>
    <property type="evidence" value="ECO:0007669"/>
    <property type="project" value="UniProtKB-SubCell"/>
</dbReference>
<evidence type="ECO:0000313" key="6">
    <source>
        <dbReference type="Proteomes" id="UP000263993"/>
    </source>
</evidence>
<dbReference type="Pfam" id="PF09084">
    <property type="entry name" value="NMT1"/>
    <property type="match status" value="1"/>
</dbReference>
<accession>A0A371B3M0</accession>
<comment type="caution">
    <text evidence="5">The sequence shown here is derived from an EMBL/GenBank/DDBJ whole genome shotgun (WGS) entry which is preliminary data.</text>
</comment>